<evidence type="ECO:0000256" key="5">
    <source>
        <dbReference type="PIRSR" id="PIRSR601019-1"/>
    </source>
</evidence>
<dbReference type="SMART" id="SM00275">
    <property type="entry name" value="G_alpha"/>
    <property type="match status" value="1"/>
</dbReference>
<dbReference type="GO" id="GO:0003924">
    <property type="term" value="F:GTPase activity"/>
    <property type="evidence" value="ECO:0007669"/>
    <property type="project" value="InterPro"/>
</dbReference>
<dbReference type="SUPFAM" id="SSF47895">
    <property type="entry name" value="Transducin (alpha subunit), insertion domain"/>
    <property type="match status" value="1"/>
</dbReference>
<name>A0A2R5GZR7_9STRA</name>
<dbReference type="Pfam" id="PF00503">
    <property type="entry name" value="G-alpha"/>
    <property type="match status" value="1"/>
</dbReference>
<feature type="region of interest" description="Disordered" evidence="7">
    <location>
        <begin position="1"/>
        <end position="21"/>
    </location>
</feature>
<dbReference type="AlphaFoldDB" id="A0A2R5GZR7"/>
<dbReference type="PANTHER" id="PTHR10218">
    <property type="entry name" value="GTP-BINDING PROTEIN ALPHA SUBUNIT"/>
    <property type="match status" value="1"/>
</dbReference>
<dbReference type="GO" id="GO:0005525">
    <property type="term" value="F:GTP binding"/>
    <property type="evidence" value="ECO:0007669"/>
    <property type="project" value="UniProtKB-KW"/>
</dbReference>
<evidence type="ECO:0000313" key="8">
    <source>
        <dbReference type="EMBL" id="GBG33544.1"/>
    </source>
</evidence>
<dbReference type="GO" id="GO:0046872">
    <property type="term" value="F:metal ion binding"/>
    <property type="evidence" value="ECO:0007669"/>
    <property type="project" value="UniProtKB-KW"/>
</dbReference>
<accession>A0A2R5GZR7</accession>
<evidence type="ECO:0000313" key="9">
    <source>
        <dbReference type="Proteomes" id="UP000241890"/>
    </source>
</evidence>
<evidence type="ECO:0000256" key="4">
    <source>
        <dbReference type="ARBA" id="ARBA00023224"/>
    </source>
</evidence>
<dbReference type="GO" id="GO:0007188">
    <property type="term" value="P:adenylate cyclase-modulating G protein-coupled receptor signaling pathway"/>
    <property type="evidence" value="ECO:0007669"/>
    <property type="project" value="TreeGrafter"/>
</dbReference>
<dbReference type="InterPro" id="IPR027417">
    <property type="entry name" value="P-loop_NTPase"/>
</dbReference>
<dbReference type="Proteomes" id="UP000241890">
    <property type="component" value="Unassembled WGS sequence"/>
</dbReference>
<organism evidence="8 9">
    <name type="scientific">Hondaea fermentalgiana</name>
    <dbReference type="NCBI Taxonomy" id="2315210"/>
    <lineage>
        <taxon>Eukaryota</taxon>
        <taxon>Sar</taxon>
        <taxon>Stramenopiles</taxon>
        <taxon>Bigyra</taxon>
        <taxon>Labyrinthulomycetes</taxon>
        <taxon>Thraustochytrida</taxon>
        <taxon>Thraustochytriidae</taxon>
        <taxon>Hondaea</taxon>
    </lineage>
</organism>
<feature type="binding site" evidence="5">
    <location>
        <begin position="42"/>
        <end position="47"/>
    </location>
    <ligand>
        <name>GTP</name>
        <dbReference type="ChEBI" id="CHEBI:37565"/>
    </ligand>
</feature>
<keyword evidence="3 5" id="KW-0342">GTP-binding</keyword>
<evidence type="ECO:0000256" key="6">
    <source>
        <dbReference type="PIRSR" id="PIRSR601019-2"/>
    </source>
</evidence>
<reference evidence="8 9" key="1">
    <citation type="submission" date="2017-12" db="EMBL/GenBank/DDBJ databases">
        <title>Sequencing, de novo assembly and annotation of complete genome of a new Thraustochytrid species, strain FCC1311.</title>
        <authorList>
            <person name="Sedici K."/>
            <person name="Godart F."/>
            <person name="Aiese Cigliano R."/>
            <person name="Sanseverino W."/>
            <person name="Barakat M."/>
            <person name="Ortet P."/>
            <person name="Marechal E."/>
            <person name="Cagnac O."/>
            <person name="Amato A."/>
        </authorList>
    </citation>
    <scope>NUCLEOTIDE SEQUENCE [LARGE SCALE GENOMIC DNA]</scope>
</reference>
<dbReference type="InParanoid" id="A0A2R5GZR7"/>
<dbReference type="OrthoDB" id="5817230at2759"/>
<keyword evidence="6" id="KW-0460">Magnesium</keyword>
<dbReference type="GO" id="GO:0005834">
    <property type="term" value="C:heterotrimeric G-protein complex"/>
    <property type="evidence" value="ECO:0007669"/>
    <property type="project" value="TreeGrafter"/>
</dbReference>
<dbReference type="CDD" id="cd00066">
    <property type="entry name" value="G-alpha"/>
    <property type="match status" value="1"/>
</dbReference>
<comment type="caution">
    <text evidence="8">The sequence shown here is derived from an EMBL/GenBank/DDBJ whole genome shotgun (WGS) entry which is preliminary data.</text>
</comment>
<proteinExistence type="predicted"/>
<dbReference type="InterPro" id="IPR001019">
    <property type="entry name" value="Gprotein_alpha_su"/>
</dbReference>
<dbReference type="InterPro" id="IPR011025">
    <property type="entry name" value="GproteinA_insert"/>
</dbReference>
<feature type="binding site" evidence="6">
    <location>
        <position position="46"/>
    </location>
    <ligand>
        <name>Mg(2+)</name>
        <dbReference type="ChEBI" id="CHEBI:18420"/>
    </ligand>
</feature>
<dbReference type="GO" id="GO:0031683">
    <property type="term" value="F:G-protein beta/gamma-subunit complex binding"/>
    <property type="evidence" value="ECO:0007669"/>
    <property type="project" value="InterPro"/>
</dbReference>
<keyword evidence="1 6" id="KW-0479">Metal-binding</keyword>
<evidence type="ECO:0000256" key="7">
    <source>
        <dbReference type="SAM" id="MobiDB-lite"/>
    </source>
</evidence>
<dbReference type="Gene3D" id="1.10.400.10">
    <property type="entry name" value="GI Alpha 1, domain 2-like"/>
    <property type="match status" value="1"/>
</dbReference>
<dbReference type="SUPFAM" id="SSF52540">
    <property type="entry name" value="P-loop containing nucleoside triphosphate hydrolases"/>
    <property type="match status" value="1"/>
</dbReference>
<evidence type="ECO:0000256" key="2">
    <source>
        <dbReference type="ARBA" id="ARBA00022741"/>
    </source>
</evidence>
<sequence length="378" mass="43059">MGACGSTADADDSQNAALDRELRRQQQSEMNKLKFLLLGAGESGKSTLFKQMKILFSEAHGFTRAELEKGVRVVYNNVISNMKVLVAACETHTPAEDQDLADEILSLDEDKDEITPEVAEKLKAIWTDPGVEDTWRQRSDIQVQDSLRWYMEEIDRIGADDYMPSNQDLLRSRVRTSGIVEAEFRIGDVVIAMFDVGGQRNERKKWIHCFDNVTAVIFVAAISEYDQVLFEDQSTNRQDEAIALFQEMCQSKWFRDKSMLLFLNKRDLFREKLQYIPFKVEDGPDQRNLDYMGPENEPGTASATEGTPEFEEVYQATTRYLVAKYKEAGNTDTPGRINTNREIYVKITAATDTDQVATVMNTAKDIVLRDNLRSNGFY</sequence>
<keyword evidence="2 5" id="KW-0547">Nucleotide-binding</keyword>
<dbReference type="GO" id="GO:0005737">
    <property type="term" value="C:cytoplasm"/>
    <property type="evidence" value="ECO:0007669"/>
    <property type="project" value="TreeGrafter"/>
</dbReference>
<gene>
    <name evidence="8" type="ORF">FCC1311_097672</name>
</gene>
<feature type="binding site" evidence="6">
    <location>
        <position position="176"/>
    </location>
    <ligand>
        <name>Mg(2+)</name>
        <dbReference type="ChEBI" id="CHEBI:18420"/>
    </ligand>
</feature>
<keyword evidence="9" id="KW-1185">Reference proteome</keyword>
<keyword evidence="4" id="KW-0807">Transducer</keyword>
<feature type="binding site" evidence="5">
    <location>
        <begin position="145"/>
        <end position="146"/>
    </location>
    <ligand>
        <name>GTP</name>
        <dbReference type="ChEBI" id="CHEBI:37565"/>
    </ligand>
</feature>
<dbReference type="FunFam" id="3.40.50.300:FF:000720">
    <property type="entry name" value="Guanine nucleotide-binding protein G(k) subunit alpha"/>
    <property type="match status" value="1"/>
</dbReference>
<dbReference type="GO" id="GO:0001664">
    <property type="term" value="F:G protein-coupled receptor binding"/>
    <property type="evidence" value="ECO:0007669"/>
    <property type="project" value="TreeGrafter"/>
</dbReference>
<feature type="binding site" evidence="5">
    <location>
        <begin position="170"/>
        <end position="176"/>
    </location>
    <ligand>
        <name>GTP</name>
        <dbReference type="ChEBI" id="CHEBI:37565"/>
    </ligand>
</feature>
<dbReference type="PANTHER" id="PTHR10218:SF302">
    <property type="entry name" value="GUANINE NUCLEOTIDE-BINDING PROTEIN ALPHA-5 SUBUNIT"/>
    <property type="match status" value="1"/>
</dbReference>
<feature type="binding site" evidence="5">
    <location>
        <position position="350"/>
    </location>
    <ligand>
        <name>GTP</name>
        <dbReference type="ChEBI" id="CHEBI:37565"/>
    </ligand>
</feature>
<feature type="binding site" evidence="5">
    <location>
        <begin position="264"/>
        <end position="267"/>
    </location>
    <ligand>
        <name>GTP</name>
        <dbReference type="ChEBI" id="CHEBI:37565"/>
    </ligand>
</feature>
<dbReference type="PROSITE" id="PS51882">
    <property type="entry name" value="G_ALPHA"/>
    <property type="match status" value="1"/>
</dbReference>
<evidence type="ECO:0000256" key="3">
    <source>
        <dbReference type="ARBA" id="ARBA00023134"/>
    </source>
</evidence>
<dbReference type="PRINTS" id="PR00318">
    <property type="entry name" value="GPROTEINA"/>
</dbReference>
<dbReference type="Gene3D" id="3.40.50.300">
    <property type="entry name" value="P-loop containing nucleotide triphosphate hydrolases"/>
    <property type="match status" value="1"/>
</dbReference>
<evidence type="ECO:0000256" key="1">
    <source>
        <dbReference type="ARBA" id="ARBA00022723"/>
    </source>
</evidence>
<dbReference type="EMBL" id="BEYU01000161">
    <property type="protein sequence ID" value="GBG33544.1"/>
    <property type="molecule type" value="Genomic_DNA"/>
</dbReference>
<protein>
    <submittedName>
        <fullName evidence="8">Guanine nucleotide-binding protein subunit alpha</fullName>
    </submittedName>
</protein>
<feature type="binding site" evidence="5">
    <location>
        <begin position="195"/>
        <end position="199"/>
    </location>
    <ligand>
        <name>GTP</name>
        <dbReference type="ChEBI" id="CHEBI:37565"/>
    </ligand>
</feature>